<protein>
    <submittedName>
        <fullName evidence="2">Uncharacterized protein</fullName>
    </submittedName>
</protein>
<comment type="caution">
    <text evidence="2">The sequence shown here is derived from an EMBL/GenBank/DDBJ whole genome shotgun (WGS) entry which is preliminary data.</text>
</comment>
<accession>A0A6A4W1K0</accession>
<reference evidence="2 3" key="1">
    <citation type="submission" date="2019-07" db="EMBL/GenBank/DDBJ databases">
        <title>Draft genome assembly of a fouling barnacle, Amphibalanus amphitrite (Darwin, 1854): The first reference genome for Thecostraca.</title>
        <authorList>
            <person name="Kim W."/>
        </authorList>
    </citation>
    <scope>NUCLEOTIDE SEQUENCE [LARGE SCALE GENOMIC DNA]</scope>
    <source>
        <strain evidence="2">SNU_AA5</strain>
        <tissue evidence="2">Soma without cirri and trophi</tissue>
    </source>
</reference>
<evidence type="ECO:0000313" key="2">
    <source>
        <dbReference type="EMBL" id="KAF0299119.1"/>
    </source>
</evidence>
<keyword evidence="3" id="KW-1185">Reference proteome</keyword>
<gene>
    <name evidence="2" type="ORF">FJT64_003576</name>
</gene>
<feature type="transmembrane region" description="Helical" evidence="1">
    <location>
        <begin position="29"/>
        <end position="46"/>
    </location>
</feature>
<keyword evidence="1" id="KW-0472">Membrane</keyword>
<dbReference type="OrthoDB" id="6144703at2759"/>
<keyword evidence="1" id="KW-0812">Transmembrane</keyword>
<name>A0A6A4W1K0_AMPAM</name>
<dbReference type="Proteomes" id="UP000440578">
    <property type="component" value="Unassembled WGS sequence"/>
</dbReference>
<evidence type="ECO:0000313" key="3">
    <source>
        <dbReference type="Proteomes" id="UP000440578"/>
    </source>
</evidence>
<sequence length="94" mass="10799">MPLTSLCCCAASAEGLLFGRWQVTEKTWWWFGCVMFIALPLLFATIKHCSRLAEDPKAVSKNKRAIFKLIHVELRRDLPLDQIPAHVSMWVIRS</sequence>
<dbReference type="AlphaFoldDB" id="A0A6A4W1K0"/>
<keyword evidence="1" id="KW-1133">Transmembrane helix</keyword>
<evidence type="ECO:0000256" key="1">
    <source>
        <dbReference type="SAM" id="Phobius"/>
    </source>
</evidence>
<dbReference type="EMBL" id="VIIS01001392">
    <property type="protein sequence ID" value="KAF0299119.1"/>
    <property type="molecule type" value="Genomic_DNA"/>
</dbReference>
<proteinExistence type="predicted"/>
<organism evidence="2 3">
    <name type="scientific">Amphibalanus amphitrite</name>
    <name type="common">Striped barnacle</name>
    <name type="synonym">Balanus amphitrite</name>
    <dbReference type="NCBI Taxonomy" id="1232801"/>
    <lineage>
        <taxon>Eukaryota</taxon>
        <taxon>Metazoa</taxon>
        <taxon>Ecdysozoa</taxon>
        <taxon>Arthropoda</taxon>
        <taxon>Crustacea</taxon>
        <taxon>Multicrustacea</taxon>
        <taxon>Cirripedia</taxon>
        <taxon>Thoracica</taxon>
        <taxon>Thoracicalcarea</taxon>
        <taxon>Balanomorpha</taxon>
        <taxon>Balanoidea</taxon>
        <taxon>Balanidae</taxon>
        <taxon>Amphibalaninae</taxon>
        <taxon>Amphibalanus</taxon>
    </lineage>
</organism>